<evidence type="ECO:0000256" key="9">
    <source>
        <dbReference type="HAMAP-Rule" id="MF_00307"/>
    </source>
</evidence>
<dbReference type="Pfam" id="PF01920">
    <property type="entry name" value="Prefoldin_2"/>
    <property type="match status" value="1"/>
</dbReference>
<evidence type="ECO:0000256" key="8">
    <source>
        <dbReference type="ARBA" id="ARBA00033461"/>
    </source>
</evidence>
<evidence type="ECO:0000256" key="3">
    <source>
        <dbReference type="ARBA" id="ARBA00011716"/>
    </source>
</evidence>
<comment type="subunit">
    <text evidence="3 9">Heterohexamer of two alpha and four beta subunits.</text>
</comment>
<evidence type="ECO:0000256" key="2">
    <source>
        <dbReference type="ARBA" id="ARBA00008045"/>
    </source>
</evidence>
<evidence type="ECO:0000256" key="7">
    <source>
        <dbReference type="ARBA" id="ARBA00025077"/>
    </source>
</evidence>
<evidence type="ECO:0000256" key="5">
    <source>
        <dbReference type="ARBA" id="ARBA00022490"/>
    </source>
</evidence>
<comment type="similarity">
    <text evidence="2 9">Belongs to the prefoldin subunit beta family.</text>
</comment>
<keyword evidence="10" id="KW-0175">Coiled coil</keyword>
<name>A0A523BGA0_9CREN</name>
<comment type="subcellular location">
    <subcellularLocation>
        <location evidence="1 9">Cytoplasm</location>
    </subcellularLocation>
</comment>
<proteinExistence type="inferred from homology"/>
<dbReference type="EMBL" id="QNVH01000004">
    <property type="protein sequence ID" value="TDA39967.1"/>
    <property type="molecule type" value="Genomic_DNA"/>
</dbReference>
<evidence type="ECO:0000313" key="12">
    <source>
        <dbReference type="Proteomes" id="UP000315399"/>
    </source>
</evidence>
<dbReference type="GO" id="GO:0051082">
    <property type="term" value="F:unfolded protein binding"/>
    <property type="evidence" value="ECO:0007669"/>
    <property type="project" value="UniProtKB-UniRule"/>
</dbReference>
<protein>
    <recommendedName>
        <fullName evidence="4 9">Prefoldin subunit beta</fullName>
    </recommendedName>
    <alternativeName>
        <fullName evidence="8 9">GimC subunit beta</fullName>
    </alternativeName>
</protein>
<comment type="caution">
    <text evidence="11">The sequence shown here is derived from an EMBL/GenBank/DDBJ whole genome shotgun (WGS) entry which is preliminary data.</text>
</comment>
<evidence type="ECO:0000256" key="1">
    <source>
        <dbReference type="ARBA" id="ARBA00004496"/>
    </source>
</evidence>
<dbReference type="NCBIfam" id="TIGR02338">
    <property type="entry name" value="gimC_beta"/>
    <property type="match status" value="1"/>
</dbReference>
<dbReference type="CDD" id="cd23162">
    <property type="entry name" value="Prefoldin_beta_GimC"/>
    <property type="match status" value="1"/>
</dbReference>
<dbReference type="HAMAP" id="MF_00307">
    <property type="entry name" value="PfdB"/>
    <property type="match status" value="1"/>
</dbReference>
<organism evidence="11 12">
    <name type="scientific">Thermoproteota archaeon</name>
    <dbReference type="NCBI Taxonomy" id="2056631"/>
    <lineage>
        <taxon>Archaea</taxon>
        <taxon>Thermoproteota</taxon>
    </lineage>
</organism>
<dbReference type="InterPro" id="IPR009053">
    <property type="entry name" value="Prefoldin"/>
</dbReference>
<comment type="function">
    <text evidence="7 9">Molecular chaperone capable of stabilizing a range of proteins. Seems to fulfill an ATP-independent, HSP70-like function in archaeal de novo protein folding.</text>
</comment>
<feature type="coiled-coil region" evidence="10">
    <location>
        <begin position="16"/>
        <end position="110"/>
    </location>
</feature>
<evidence type="ECO:0000313" key="11">
    <source>
        <dbReference type="EMBL" id="TDA39967.1"/>
    </source>
</evidence>
<dbReference type="InterPro" id="IPR002777">
    <property type="entry name" value="PFD_beta-like"/>
</dbReference>
<evidence type="ECO:0000256" key="6">
    <source>
        <dbReference type="ARBA" id="ARBA00023186"/>
    </source>
</evidence>
<dbReference type="AlphaFoldDB" id="A0A523BGA0"/>
<keyword evidence="5 9" id="KW-0963">Cytoplasm</keyword>
<dbReference type="SUPFAM" id="SSF46579">
    <property type="entry name" value="Prefoldin"/>
    <property type="match status" value="1"/>
</dbReference>
<gene>
    <name evidence="9" type="primary">pfdB</name>
    <name evidence="11" type="ORF">DSO08_00955</name>
</gene>
<dbReference type="GO" id="GO:0006457">
    <property type="term" value="P:protein folding"/>
    <property type="evidence" value="ECO:0007669"/>
    <property type="project" value="UniProtKB-UniRule"/>
</dbReference>
<sequence length="123" mass="14244">MSEQIPPQIQNQLVRFQEQQEQYKALLLRKQQFEVEAREVEKALQECTNLPDDAVIYKSVGMLLFRSEKAKVVAELTEKKEELELRIKTIEKQEQRLKQQLEELRKIIMEQVGMSGAGPASGS</sequence>
<keyword evidence="6 9" id="KW-0143">Chaperone</keyword>
<dbReference type="Gene3D" id="1.10.287.370">
    <property type="match status" value="1"/>
</dbReference>
<dbReference type="GO" id="GO:0016272">
    <property type="term" value="C:prefoldin complex"/>
    <property type="evidence" value="ECO:0007669"/>
    <property type="project" value="UniProtKB-UniRule"/>
</dbReference>
<dbReference type="Proteomes" id="UP000315399">
    <property type="component" value="Unassembled WGS sequence"/>
</dbReference>
<reference evidence="11 12" key="1">
    <citation type="journal article" date="2019" name="Nat. Microbiol.">
        <title>Expanding anaerobic alkane metabolism in the domain of Archaea.</title>
        <authorList>
            <person name="Wang Y."/>
            <person name="Wegener G."/>
            <person name="Hou J."/>
            <person name="Wang F."/>
            <person name="Xiao X."/>
        </authorList>
    </citation>
    <scope>NUCLEOTIDE SEQUENCE [LARGE SCALE GENOMIC DNA]</scope>
    <source>
        <strain evidence="11">WYZ-LMO10</strain>
    </source>
</reference>
<evidence type="ECO:0000256" key="4">
    <source>
        <dbReference type="ARBA" id="ARBA00016304"/>
    </source>
</evidence>
<dbReference type="GO" id="GO:0005737">
    <property type="term" value="C:cytoplasm"/>
    <property type="evidence" value="ECO:0007669"/>
    <property type="project" value="UniProtKB-SubCell"/>
</dbReference>
<evidence type="ECO:0000256" key="10">
    <source>
        <dbReference type="SAM" id="Coils"/>
    </source>
</evidence>
<accession>A0A523BGA0</accession>
<dbReference type="InterPro" id="IPR012713">
    <property type="entry name" value="PfdB"/>
</dbReference>